<dbReference type="InterPro" id="IPR007627">
    <property type="entry name" value="RNA_pol_sigma70_r2"/>
</dbReference>
<dbReference type="Proteomes" id="UP001139031">
    <property type="component" value="Unassembled WGS sequence"/>
</dbReference>
<comment type="caution">
    <text evidence="8">The sequence shown here is derived from an EMBL/GenBank/DDBJ whole genome shotgun (WGS) entry which is preliminary data.</text>
</comment>
<keyword evidence="3" id="KW-0731">Sigma factor</keyword>
<dbReference type="EMBL" id="JAIRAU010000028">
    <property type="protein sequence ID" value="MBZ5711899.1"/>
    <property type="molecule type" value="Genomic_DNA"/>
</dbReference>
<evidence type="ECO:0000256" key="4">
    <source>
        <dbReference type="ARBA" id="ARBA00023125"/>
    </source>
</evidence>
<sequence>MRAPRDTVSGPTSPSFPDLYQDHFEYAWACLRRLGVPPEAQEDALQDLFLVIHRRLPEFAGRSSLKTWIFGVARRVAARHRRTEARRQRRHARLAAVTAAEPLAVDEDEVVRREARRRLAEFLDGLDDDRRAVFVLHLYEEMSAPEIAQTLGVNVNTVYSRIRLVREQFDRTFASAAPAALRVARTPEAAPHGAQARVWAALLLVVGSGATAAAPGAALAHGAAAAGHQALAWSLGLVAAAGIVVVAAAPPAPEPLSPPRAAPISAPIPEAASIATPEATDEPVAAATPPAVTVEPPARRRGGASGAAGDRLAAEAELIAEVRAAIDAGRIDDALAGSRRHQREFPDGVLQRERLGLRAIALCRADRAGEGEREAEAFLRDHPDSALAARVRQSCDLAAEVDPPAEKKSPAP</sequence>
<evidence type="ECO:0000313" key="9">
    <source>
        <dbReference type="Proteomes" id="UP001139031"/>
    </source>
</evidence>
<protein>
    <submittedName>
        <fullName evidence="8">Sigma-70 family RNA polymerase sigma factor</fullName>
    </submittedName>
</protein>
<keyword evidence="2" id="KW-0805">Transcription regulation</keyword>
<feature type="domain" description="RNA polymerase sigma-70 region 2" evidence="6">
    <location>
        <begin position="19"/>
        <end position="87"/>
    </location>
</feature>
<dbReference type="PANTHER" id="PTHR43133:SF8">
    <property type="entry name" value="RNA POLYMERASE SIGMA FACTOR HI_1459-RELATED"/>
    <property type="match status" value="1"/>
</dbReference>
<reference evidence="8" key="1">
    <citation type="submission" date="2021-08" db="EMBL/GenBank/DDBJ databases">
        <authorList>
            <person name="Stevens D.C."/>
        </authorList>
    </citation>
    <scope>NUCLEOTIDE SEQUENCE</scope>
    <source>
        <strain evidence="8">DSM 53165</strain>
    </source>
</reference>
<dbReference type="InterPro" id="IPR013325">
    <property type="entry name" value="RNA_pol_sigma_r2"/>
</dbReference>
<dbReference type="RefSeq" id="WP_224193663.1">
    <property type="nucleotide sequence ID" value="NZ_JAIRAU010000028.1"/>
</dbReference>
<evidence type="ECO:0000256" key="2">
    <source>
        <dbReference type="ARBA" id="ARBA00023015"/>
    </source>
</evidence>
<evidence type="ECO:0000256" key="3">
    <source>
        <dbReference type="ARBA" id="ARBA00023082"/>
    </source>
</evidence>
<dbReference type="Gene3D" id="1.10.1740.10">
    <property type="match status" value="1"/>
</dbReference>
<dbReference type="SUPFAM" id="SSF88659">
    <property type="entry name" value="Sigma3 and sigma4 domains of RNA polymerase sigma factors"/>
    <property type="match status" value="1"/>
</dbReference>
<dbReference type="NCBIfam" id="TIGR02937">
    <property type="entry name" value="sigma70-ECF"/>
    <property type="match status" value="1"/>
</dbReference>
<evidence type="ECO:0000313" key="8">
    <source>
        <dbReference type="EMBL" id="MBZ5711899.1"/>
    </source>
</evidence>
<accession>A0ABS7TUI2</accession>
<dbReference type="InterPro" id="IPR039425">
    <property type="entry name" value="RNA_pol_sigma-70-like"/>
</dbReference>
<evidence type="ECO:0000259" key="6">
    <source>
        <dbReference type="Pfam" id="PF04542"/>
    </source>
</evidence>
<dbReference type="SUPFAM" id="SSF88946">
    <property type="entry name" value="Sigma2 domain of RNA polymerase sigma factors"/>
    <property type="match status" value="1"/>
</dbReference>
<evidence type="ECO:0000256" key="5">
    <source>
        <dbReference type="ARBA" id="ARBA00023163"/>
    </source>
</evidence>
<name>A0ABS7TUI2_9BACT</name>
<dbReference type="Pfam" id="PF04542">
    <property type="entry name" value="Sigma70_r2"/>
    <property type="match status" value="1"/>
</dbReference>
<dbReference type="Gene3D" id="1.10.10.10">
    <property type="entry name" value="Winged helix-like DNA-binding domain superfamily/Winged helix DNA-binding domain"/>
    <property type="match status" value="1"/>
</dbReference>
<keyword evidence="4" id="KW-0238">DNA-binding</keyword>
<gene>
    <name evidence="8" type="ORF">K7C98_21870</name>
</gene>
<comment type="similarity">
    <text evidence="1">Belongs to the sigma-70 factor family. ECF subfamily.</text>
</comment>
<dbReference type="InterPro" id="IPR013249">
    <property type="entry name" value="RNA_pol_sigma70_r4_t2"/>
</dbReference>
<proteinExistence type="inferred from homology"/>
<organism evidence="8 9">
    <name type="scientific">Nannocystis pusilla</name>
    <dbReference type="NCBI Taxonomy" id="889268"/>
    <lineage>
        <taxon>Bacteria</taxon>
        <taxon>Pseudomonadati</taxon>
        <taxon>Myxococcota</taxon>
        <taxon>Polyangia</taxon>
        <taxon>Nannocystales</taxon>
        <taxon>Nannocystaceae</taxon>
        <taxon>Nannocystis</taxon>
    </lineage>
</organism>
<dbReference type="InterPro" id="IPR013324">
    <property type="entry name" value="RNA_pol_sigma_r3/r4-like"/>
</dbReference>
<dbReference type="PANTHER" id="PTHR43133">
    <property type="entry name" value="RNA POLYMERASE ECF-TYPE SIGMA FACTO"/>
    <property type="match status" value="1"/>
</dbReference>
<keyword evidence="9" id="KW-1185">Reference proteome</keyword>
<dbReference type="Pfam" id="PF08281">
    <property type="entry name" value="Sigma70_r4_2"/>
    <property type="match status" value="1"/>
</dbReference>
<keyword evidence="5" id="KW-0804">Transcription</keyword>
<evidence type="ECO:0000259" key="7">
    <source>
        <dbReference type="Pfam" id="PF08281"/>
    </source>
</evidence>
<feature type="domain" description="RNA polymerase sigma factor 70 region 4 type 2" evidence="7">
    <location>
        <begin position="117"/>
        <end position="167"/>
    </location>
</feature>
<dbReference type="InterPro" id="IPR014284">
    <property type="entry name" value="RNA_pol_sigma-70_dom"/>
</dbReference>
<evidence type="ECO:0000256" key="1">
    <source>
        <dbReference type="ARBA" id="ARBA00010641"/>
    </source>
</evidence>
<dbReference type="InterPro" id="IPR036388">
    <property type="entry name" value="WH-like_DNA-bd_sf"/>
</dbReference>